<reference evidence="1" key="2">
    <citation type="journal article" date="2015" name="Data Brief">
        <title>Shoot transcriptome of the giant reed, Arundo donax.</title>
        <authorList>
            <person name="Barrero R.A."/>
            <person name="Guerrero F.D."/>
            <person name="Moolhuijzen P."/>
            <person name="Goolsby J.A."/>
            <person name="Tidwell J."/>
            <person name="Bellgard S.E."/>
            <person name="Bellgard M.I."/>
        </authorList>
    </citation>
    <scope>NUCLEOTIDE SEQUENCE</scope>
    <source>
        <tissue evidence="1">Shoot tissue taken approximately 20 cm above the soil surface</tissue>
    </source>
</reference>
<reference evidence="1" key="1">
    <citation type="submission" date="2014-09" db="EMBL/GenBank/DDBJ databases">
        <authorList>
            <person name="Magalhaes I.L.F."/>
            <person name="Oliveira U."/>
            <person name="Santos F.R."/>
            <person name="Vidigal T.H.D.A."/>
            <person name="Brescovit A.D."/>
            <person name="Santos A.J."/>
        </authorList>
    </citation>
    <scope>NUCLEOTIDE SEQUENCE</scope>
    <source>
        <tissue evidence="1">Shoot tissue taken approximately 20 cm above the soil surface</tissue>
    </source>
</reference>
<sequence>MSSSRISLFCISTCEIQSSKVIVALCLREDRFGVPPGSNPGRMCTVWLLAVSVLLKFVLWFCEIL</sequence>
<organism evidence="1">
    <name type="scientific">Arundo donax</name>
    <name type="common">Giant reed</name>
    <name type="synonym">Donax arundinaceus</name>
    <dbReference type="NCBI Taxonomy" id="35708"/>
    <lineage>
        <taxon>Eukaryota</taxon>
        <taxon>Viridiplantae</taxon>
        <taxon>Streptophyta</taxon>
        <taxon>Embryophyta</taxon>
        <taxon>Tracheophyta</taxon>
        <taxon>Spermatophyta</taxon>
        <taxon>Magnoliopsida</taxon>
        <taxon>Liliopsida</taxon>
        <taxon>Poales</taxon>
        <taxon>Poaceae</taxon>
        <taxon>PACMAD clade</taxon>
        <taxon>Arundinoideae</taxon>
        <taxon>Arundineae</taxon>
        <taxon>Arundo</taxon>
    </lineage>
</organism>
<accession>A0A0A9AUF4</accession>
<evidence type="ECO:0000313" key="1">
    <source>
        <dbReference type="EMBL" id="JAD55379.1"/>
    </source>
</evidence>
<dbReference type="AlphaFoldDB" id="A0A0A9AUF4"/>
<protein>
    <submittedName>
        <fullName evidence="1">Uncharacterized protein</fullName>
    </submittedName>
</protein>
<proteinExistence type="predicted"/>
<name>A0A0A9AUF4_ARUDO</name>
<dbReference type="EMBL" id="GBRH01242516">
    <property type="protein sequence ID" value="JAD55379.1"/>
    <property type="molecule type" value="Transcribed_RNA"/>
</dbReference>